<proteinExistence type="predicted"/>
<feature type="transmembrane region" description="Helical" evidence="1">
    <location>
        <begin position="121"/>
        <end position="143"/>
    </location>
</feature>
<dbReference type="OrthoDB" id="2514702at2"/>
<dbReference type="AlphaFoldDB" id="A0A4R6XVP5"/>
<reference evidence="3 4" key="1">
    <citation type="submission" date="2019-03" db="EMBL/GenBank/DDBJ databases">
        <title>Genomic Encyclopedia of Type Strains, Phase IV (KMG-IV): sequencing the most valuable type-strain genomes for metagenomic binning, comparative biology and taxonomic classification.</title>
        <authorList>
            <person name="Goeker M."/>
        </authorList>
    </citation>
    <scope>NUCLEOTIDE SEQUENCE [LARGE SCALE GENOMIC DNA]</scope>
    <source>
        <strain evidence="3 4">DSM 25488</strain>
    </source>
</reference>
<dbReference type="Gene3D" id="3.30.565.10">
    <property type="entry name" value="Histidine kinase-like ATPase, C-terminal domain"/>
    <property type="match status" value="1"/>
</dbReference>
<dbReference type="PANTHER" id="PTHR34220:SF7">
    <property type="entry name" value="SENSOR HISTIDINE KINASE YPDA"/>
    <property type="match status" value="1"/>
</dbReference>
<dbReference type="GO" id="GO:0016020">
    <property type="term" value="C:membrane"/>
    <property type="evidence" value="ECO:0007669"/>
    <property type="project" value="InterPro"/>
</dbReference>
<dbReference type="GO" id="GO:0000155">
    <property type="term" value="F:phosphorelay sensor kinase activity"/>
    <property type="evidence" value="ECO:0007669"/>
    <property type="project" value="InterPro"/>
</dbReference>
<dbReference type="InterPro" id="IPR036890">
    <property type="entry name" value="HATPase_C_sf"/>
</dbReference>
<feature type="transmembrane region" description="Helical" evidence="1">
    <location>
        <begin position="53"/>
        <end position="74"/>
    </location>
</feature>
<keyword evidence="1" id="KW-0472">Membrane</keyword>
<name>A0A4R6XVP5_9GAMM</name>
<keyword evidence="3" id="KW-0418">Kinase</keyword>
<evidence type="ECO:0000259" key="2">
    <source>
        <dbReference type="Pfam" id="PF06580"/>
    </source>
</evidence>
<accession>A0A4R6XVP5</accession>
<keyword evidence="4" id="KW-1185">Reference proteome</keyword>
<keyword evidence="1" id="KW-0812">Transmembrane</keyword>
<feature type="transmembrane region" description="Helical" evidence="1">
    <location>
        <begin position="21"/>
        <end position="41"/>
    </location>
</feature>
<dbReference type="SUPFAM" id="SSF55874">
    <property type="entry name" value="ATPase domain of HSP90 chaperone/DNA topoisomerase II/histidine kinase"/>
    <property type="match status" value="1"/>
</dbReference>
<dbReference type="Proteomes" id="UP000295724">
    <property type="component" value="Unassembled WGS sequence"/>
</dbReference>
<evidence type="ECO:0000256" key="1">
    <source>
        <dbReference type="SAM" id="Phobius"/>
    </source>
</evidence>
<keyword evidence="1" id="KW-1133">Transmembrane helix</keyword>
<evidence type="ECO:0000313" key="3">
    <source>
        <dbReference type="EMBL" id="TDR20538.1"/>
    </source>
</evidence>
<feature type="transmembrane region" description="Helical" evidence="1">
    <location>
        <begin position="81"/>
        <end position="101"/>
    </location>
</feature>
<sequence>MNKTDKASRIKLPWMPDFSDPVRIFSVIVVAEIMVIVYSLSFLSFDFAYLNRLAVLSLLAQLIAINVIVLLSSLRQFFNRFSVLIGLVLVVLMTLVLSVVYTQLITWMDQTLNFGLIEKPVLTTVKISLATNFTLLTLLRYFYVQAQWENQIEALSKAQMNALQARIKPHFLYNSLNSIASLISFDPVAAERAVINLSGLFRKAFTDNKKSMSTIAKELEWVEEYIAMEKLRLMDRLQFSAQVDEDLLDRTIPLLSIQPLIENAVIHGIQNLSKGGLIELTIQSNAGGFYVQVNNPYKPEKRQQGNGTGLANIKERLTLTYGKDVSLSIDEGDDFQVRWEVIK</sequence>
<gene>
    <name evidence="3" type="ORF">C8D91_1512</name>
</gene>
<evidence type="ECO:0000313" key="4">
    <source>
        <dbReference type="Proteomes" id="UP000295724"/>
    </source>
</evidence>
<dbReference type="InterPro" id="IPR050640">
    <property type="entry name" value="Bact_2-comp_sensor_kinase"/>
</dbReference>
<protein>
    <submittedName>
        <fullName evidence="3">Two-component system sensor histidine kinase AlgZ</fullName>
    </submittedName>
</protein>
<dbReference type="RefSeq" id="WP_099018379.1">
    <property type="nucleotide sequence ID" value="NZ_NIHB01000001.1"/>
</dbReference>
<organism evidence="3 4">
    <name type="scientific">Marinicella litoralis</name>
    <dbReference type="NCBI Taxonomy" id="644220"/>
    <lineage>
        <taxon>Bacteria</taxon>
        <taxon>Pseudomonadati</taxon>
        <taxon>Pseudomonadota</taxon>
        <taxon>Gammaproteobacteria</taxon>
        <taxon>Lysobacterales</taxon>
        <taxon>Marinicellaceae</taxon>
        <taxon>Marinicella</taxon>
    </lineage>
</organism>
<dbReference type="EMBL" id="SNZB01000003">
    <property type="protein sequence ID" value="TDR20538.1"/>
    <property type="molecule type" value="Genomic_DNA"/>
</dbReference>
<dbReference type="Pfam" id="PF06580">
    <property type="entry name" value="His_kinase"/>
    <property type="match status" value="1"/>
</dbReference>
<feature type="domain" description="Signal transduction histidine kinase internal region" evidence="2">
    <location>
        <begin position="158"/>
        <end position="237"/>
    </location>
</feature>
<keyword evidence="3" id="KW-0808">Transferase</keyword>
<dbReference type="InterPro" id="IPR010559">
    <property type="entry name" value="Sig_transdc_His_kin_internal"/>
</dbReference>
<dbReference type="PANTHER" id="PTHR34220">
    <property type="entry name" value="SENSOR HISTIDINE KINASE YPDA"/>
    <property type="match status" value="1"/>
</dbReference>
<comment type="caution">
    <text evidence="3">The sequence shown here is derived from an EMBL/GenBank/DDBJ whole genome shotgun (WGS) entry which is preliminary data.</text>
</comment>